<dbReference type="OrthoDB" id="2016285at2759"/>
<evidence type="ECO:0000313" key="4">
    <source>
        <dbReference type="Proteomes" id="UP000002316"/>
    </source>
</evidence>
<name>C9ZW26_TRYB9</name>
<proteinExistence type="predicted"/>
<feature type="compositionally biased region" description="Polar residues" evidence="1">
    <location>
        <begin position="152"/>
        <end position="161"/>
    </location>
</feature>
<dbReference type="GeneID" id="23863771"/>
<dbReference type="GO" id="GO:0008295">
    <property type="term" value="P:spermidine biosynthetic process"/>
    <property type="evidence" value="ECO:0007669"/>
    <property type="project" value="TreeGrafter"/>
</dbReference>
<dbReference type="PANTHER" id="PTHR11558">
    <property type="entry name" value="SPERMIDINE/SPERMINE SYNTHASE"/>
    <property type="match status" value="1"/>
</dbReference>
<feature type="compositionally biased region" description="Basic and acidic residues" evidence="1">
    <location>
        <begin position="173"/>
        <end position="193"/>
    </location>
</feature>
<dbReference type="RefSeq" id="XP_011775891.1">
    <property type="nucleotide sequence ID" value="XM_011777589.1"/>
</dbReference>
<keyword evidence="2" id="KW-0732">Signal</keyword>
<dbReference type="FunFam" id="3.40.50.150:FF:000561">
    <property type="entry name" value="Hypothetical_protein_-_conserved"/>
    <property type="match status" value="1"/>
</dbReference>
<dbReference type="SUPFAM" id="SSF53335">
    <property type="entry name" value="S-adenosyl-L-methionine-dependent methyltransferases"/>
    <property type="match status" value="1"/>
</dbReference>
<dbReference type="AlphaFoldDB" id="C9ZW26"/>
<dbReference type="GO" id="GO:0005829">
    <property type="term" value="C:cytosol"/>
    <property type="evidence" value="ECO:0007669"/>
    <property type="project" value="TreeGrafter"/>
</dbReference>
<evidence type="ECO:0000313" key="3">
    <source>
        <dbReference type="EMBL" id="CBH13615.1"/>
    </source>
</evidence>
<dbReference type="EMBL" id="FN554971">
    <property type="protein sequence ID" value="CBH13615.1"/>
    <property type="molecule type" value="Genomic_DNA"/>
</dbReference>
<accession>C9ZW26</accession>
<dbReference type="PANTHER" id="PTHR11558:SF11">
    <property type="entry name" value="SPERMIDINE SYNTHASE"/>
    <property type="match status" value="1"/>
</dbReference>
<dbReference type="GO" id="GO:0004766">
    <property type="term" value="F:spermidine synthase activity"/>
    <property type="evidence" value="ECO:0007669"/>
    <property type="project" value="TreeGrafter"/>
</dbReference>
<evidence type="ECO:0000256" key="1">
    <source>
        <dbReference type="SAM" id="MobiDB-lite"/>
    </source>
</evidence>
<dbReference type="InterPro" id="IPR029063">
    <property type="entry name" value="SAM-dependent_MTases_sf"/>
</dbReference>
<dbReference type="VEuPathDB" id="TriTrypDB:Tbg972.8.5530"/>
<gene>
    <name evidence="3" type="ORF">TbgDal_VIII5530</name>
</gene>
<dbReference type="Proteomes" id="UP000002316">
    <property type="component" value="Chromosome 8"/>
</dbReference>
<protein>
    <recommendedName>
        <fullName evidence="5">Spermidine synthase</fullName>
    </recommendedName>
</protein>
<feature type="region of interest" description="Disordered" evidence="1">
    <location>
        <begin position="152"/>
        <end position="199"/>
    </location>
</feature>
<evidence type="ECO:0000256" key="2">
    <source>
        <dbReference type="SAM" id="SignalP"/>
    </source>
</evidence>
<evidence type="ECO:0008006" key="5">
    <source>
        <dbReference type="Google" id="ProtNLM"/>
    </source>
</evidence>
<dbReference type="Gene3D" id="3.40.50.150">
    <property type="entry name" value="Vaccinia Virus protein VP39"/>
    <property type="match status" value="1"/>
</dbReference>
<sequence length="597" mass="67670">MRHLISAFALLAYHCNVVAIHLPKESEVRWKGVNKHRVEVKRAEKCRIENNYIPIYIIFSFRHYMAFATSPGQRPQKQYINKFTAFFFREVDRGFSSPYVVFSTGTVLALAGWKFFKRRVEPERQINAVLRQPRSRVPLSDAHNVFWGFRTNSGTDNTSPRSLGEAMSEDMEEALRRPRLLHSEPSELQDSRTESSGGTQANVACMELQEYDPQYGDDVVFRSVHYIYSERDGSTSQVDNKTEEVVEKGEDSSYLSRMPGHGLSVIHGMVKCKFVTAQNNCVPYAGHLESEYARKMMLALGPVHILRDIARTSFPIRFTTVKETPVSTLVCGLHSGEAPRWLSNAFPNFQIDVVERDGALVRVCRRFMGLQESSNLRLFIADPVDFLRRNALVDVSSGKRYDLIMIDTLDGAGRLSTQYGRLEFINSVRNSLSPAGCVVAALPNRDAAFLYHMIQNWRLAFAGRTVLLVHCVTSPHTMLITFQDDAERGRANFGSVGGVDEFKDLLRTKISHYGVKRIPFDLSAEVSRDNFRVLHPGKTYQMDAYLPSGHPQLRSIGEGNFVFGGASNGGSWTEWLRRLGGSWLTPTQRTDLKWMEK</sequence>
<feature type="chain" id="PRO_5003005649" description="Spermidine synthase" evidence="2">
    <location>
        <begin position="20"/>
        <end position="597"/>
    </location>
</feature>
<feature type="signal peptide" evidence="2">
    <location>
        <begin position="1"/>
        <end position="19"/>
    </location>
</feature>
<dbReference type="KEGG" id="tbg:TbgDal_VIII5530"/>
<dbReference type="InterPro" id="IPR001045">
    <property type="entry name" value="Spermi_synthase"/>
</dbReference>
<reference evidence="4" key="1">
    <citation type="journal article" date="2010" name="PLoS Negl. Trop. Dis.">
        <title>The genome sequence of Trypanosoma brucei gambiense, causative agent of chronic human african trypanosomiasis.</title>
        <authorList>
            <person name="Jackson A.P."/>
            <person name="Sanders M."/>
            <person name="Berry A."/>
            <person name="McQuillan J."/>
            <person name="Aslett M.A."/>
            <person name="Quail M.A."/>
            <person name="Chukualim B."/>
            <person name="Capewell P."/>
            <person name="MacLeod A."/>
            <person name="Melville S.E."/>
            <person name="Gibson W."/>
            <person name="Barry J.D."/>
            <person name="Berriman M."/>
            <person name="Hertz-Fowler C."/>
        </authorList>
    </citation>
    <scope>NUCLEOTIDE SEQUENCE [LARGE SCALE GENOMIC DNA]</scope>
    <source>
        <strain evidence="4">MHOM/CI/86/DAL972</strain>
    </source>
</reference>
<organism evidence="3 4">
    <name type="scientific">Trypanosoma brucei gambiense (strain MHOM/CI/86/DAL972)</name>
    <dbReference type="NCBI Taxonomy" id="679716"/>
    <lineage>
        <taxon>Eukaryota</taxon>
        <taxon>Discoba</taxon>
        <taxon>Euglenozoa</taxon>
        <taxon>Kinetoplastea</taxon>
        <taxon>Metakinetoplastina</taxon>
        <taxon>Trypanosomatida</taxon>
        <taxon>Trypanosomatidae</taxon>
        <taxon>Trypanosoma</taxon>
    </lineage>
</organism>